<sequence>MLFIARRLCSSPSRLAAFNIHTRQLTRSSFSLLFSCSGRNMTSTKASNLHAHNMYENVNATPENPRIVYPYAERNKDPILETISPYLQRATRVLELASGSGQHVVHWAQAYPSVHFQPSEIDDPSLLASIRSYVKDFANVAPPLLLNAMQDEHWSQARSLVAQEGAFDMVYMGNVLHIAPWDVTLAVAKNIPTLLPNEQGLFIIYGPFKRDGKFTTPSNEEFDQKLRLRNADWGLRDIADVADQFAKFGLSLQEIKDMPANNFILVFRKMEN</sequence>
<dbReference type="RefSeq" id="XP_016606384.1">
    <property type="nucleotide sequence ID" value="XM_016754259.1"/>
</dbReference>
<dbReference type="PANTHER" id="PTHR20974:SF0">
    <property type="entry name" value="UPF0585 PROTEIN CG18661"/>
    <property type="match status" value="1"/>
</dbReference>
<evidence type="ECO:0000256" key="1">
    <source>
        <dbReference type="ARBA" id="ARBA00008308"/>
    </source>
</evidence>
<dbReference type="AlphaFoldDB" id="A0A0L0HBU0"/>
<dbReference type="Gene3D" id="3.40.50.150">
    <property type="entry name" value="Vaccinia Virus protein VP39"/>
    <property type="match status" value="1"/>
</dbReference>
<accession>A0A0L0HBU0</accession>
<dbReference type="PANTHER" id="PTHR20974">
    <property type="entry name" value="UPF0585 PROTEIN CG18661"/>
    <property type="match status" value="1"/>
</dbReference>
<comment type="similarity">
    <text evidence="1">Belongs to the UPF0585 family.</text>
</comment>
<dbReference type="InParanoid" id="A0A0L0HBU0"/>
<dbReference type="OMA" id="YLYGPYK"/>
<dbReference type="Proteomes" id="UP000053201">
    <property type="component" value="Unassembled WGS sequence"/>
</dbReference>
<proteinExistence type="inferred from homology"/>
<name>A0A0L0HBU0_SPIPD</name>
<dbReference type="OrthoDB" id="10258744at2759"/>
<keyword evidence="3" id="KW-1185">Reference proteome</keyword>
<dbReference type="SUPFAM" id="SSF53335">
    <property type="entry name" value="S-adenosyl-L-methionine-dependent methyltransferases"/>
    <property type="match status" value="1"/>
</dbReference>
<dbReference type="InterPro" id="IPR029063">
    <property type="entry name" value="SAM-dependent_MTases_sf"/>
</dbReference>
<dbReference type="eggNOG" id="ENOG502QVX9">
    <property type="taxonomic scope" value="Eukaryota"/>
</dbReference>
<evidence type="ECO:0000313" key="3">
    <source>
        <dbReference type="Proteomes" id="UP000053201"/>
    </source>
</evidence>
<evidence type="ECO:0008006" key="4">
    <source>
        <dbReference type="Google" id="ProtNLM"/>
    </source>
</evidence>
<dbReference type="GeneID" id="27689386"/>
<protein>
    <recommendedName>
        <fullName evidence="4">SAM-dependent methyltransferase</fullName>
    </recommendedName>
</protein>
<evidence type="ECO:0000313" key="2">
    <source>
        <dbReference type="EMBL" id="KNC98344.1"/>
    </source>
</evidence>
<dbReference type="EMBL" id="KQ257460">
    <property type="protein sequence ID" value="KNC98344.1"/>
    <property type="molecule type" value="Genomic_DNA"/>
</dbReference>
<dbReference type="VEuPathDB" id="FungiDB:SPPG_06052"/>
<dbReference type="Pfam" id="PF06080">
    <property type="entry name" value="DUF938"/>
    <property type="match status" value="1"/>
</dbReference>
<reference evidence="2 3" key="1">
    <citation type="submission" date="2009-08" db="EMBL/GenBank/DDBJ databases">
        <title>The Genome Sequence of Spizellomyces punctatus strain DAOM BR117.</title>
        <authorList>
            <consortium name="The Broad Institute Genome Sequencing Platform"/>
            <person name="Russ C."/>
            <person name="Cuomo C."/>
            <person name="Shea T."/>
            <person name="Young S.K."/>
            <person name="Zeng Q."/>
            <person name="Koehrsen M."/>
            <person name="Haas B."/>
            <person name="Borodovsky M."/>
            <person name="Guigo R."/>
            <person name="Alvarado L."/>
            <person name="Berlin A."/>
            <person name="Bochicchio J."/>
            <person name="Borenstein D."/>
            <person name="Chapman S."/>
            <person name="Chen Z."/>
            <person name="Engels R."/>
            <person name="Freedman E."/>
            <person name="Gellesch M."/>
            <person name="Goldberg J."/>
            <person name="Griggs A."/>
            <person name="Gujja S."/>
            <person name="Heiman D."/>
            <person name="Hepburn T."/>
            <person name="Howarth C."/>
            <person name="Jen D."/>
            <person name="Larson L."/>
            <person name="Lewis B."/>
            <person name="Mehta T."/>
            <person name="Park D."/>
            <person name="Pearson M."/>
            <person name="Roberts A."/>
            <person name="Saif S."/>
            <person name="Shenoy N."/>
            <person name="Sisk P."/>
            <person name="Stolte C."/>
            <person name="Sykes S."/>
            <person name="Thomson T."/>
            <person name="Walk T."/>
            <person name="White J."/>
            <person name="Yandava C."/>
            <person name="Burger G."/>
            <person name="Gray M.W."/>
            <person name="Holland P.W.H."/>
            <person name="King N."/>
            <person name="Lang F.B.F."/>
            <person name="Roger A.J."/>
            <person name="Ruiz-Trillo I."/>
            <person name="Lander E."/>
            <person name="Nusbaum C."/>
        </authorList>
    </citation>
    <scope>NUCLEOTIDE SEQUENCE [LARGE SCALE GENOMIC DNA]</scope>
    <source>
        <strain evidence="2 3">DAOM BR117</strain>
    </source>
</reference>
<gene>
    <name evidence="2" type="ORF">SPPG_06052</name>
</gene>
<dbReference type="InterPro" id="IPR010342">
    <property type="entry name" value="DUF938"/>
</dbReference>
<organism evidence="2 3">
    <name type="scientific">Spizellomyces punctatus (strain DAOM BR117)</name>
    <dbReference type="NCBI Taxonomy" id="645134"/>
    <lineage>
        <taxon>Eukaryota</taxon>
        <taxon>Fungi</taxon>
        <taxon>Fungi incertae sedis</taxon>
        <taxon>Chytridiomycota</taxon>
        <taxon>Chytridiomycota incertae sedis</taxon>
        <taxon>Chytridiomycetes</taxon>
        <taxon>Spizellomycetales</taxon>
        <taxon>Spizellomycetaceae</taxon>
        <taxon>Spizellomyces</taxon>
    </lineage>
</organism>